<feature type="transmembrane region" description="Helical" evidence="1">
    <location>
        <begin position="136"/>
        <end position="157"/>
    </location>
</feature>
<keyword evidence="1" id="KW-0812">Transmembrane</keyword>
<name>A0A0L6V0B4_9BASI</name>
<protein>
    <submittedName>
        <fullName evidence="2">Uncharacterized protein</fullName>
    </submittedName>
</protein>
<sequence>MFEKAVFVRKLIKSVVYKRGLTMNLTSLMKATETKMKIKKNQNYNNQRLWGPTQGFIFVIELIFLSSSCFFHPNSISFVSFIVGIYSFFIFFFLLSHFPHLLLSSQSSLNSTPSYTQDFSSLTAHYLSQFSPQQMLVLPISSSFSSPLMSLMFFLFSSFTYSFSFPVEFYFFGIPVINSSFLIYLIQTVSDCPCPSSFLKTLFFSVSLSFQPFPSTATLVCVMQLYCHHFFKLHIFGYVNVLAQSLCSLQSWIKKRSFLGVSACQLQASKCFFEIKTENNIMQLNIQFIKYVLIERAELELYNYMRCVMIVLMWNNLNMHLIINIESEPHLTRIQRVLKAPKKLLLSFNQSVIKDFDYANRSQQTETKRLEMRATRKKKRDEE</sequence>
<keyword evidence="1" id="KW-0472">Membrane</keyword>
<evidence type="ECO:0000313" key="3">
    <source>
        <dbReference type="Proteomes" id="UP000037035"/>
    </source>
</evidence>
<dbReference type="Proteomes" id="UP000037035">
    <property type="component" value="Unassembled WGS sequence"/>
</dbReference>
<proteinExistence type="predicted"/>
<reference evidence="2 3" key="1">
    <citation type="submission" date="2015-08" db="EMBL/GenBank/DDBJ databases">
        <title>Next Generation Sequencing and Analysis of the Genome of Puccinia sorghi L Schw, the Causal Agent of Maize Common Rust.</title>
        <authorList>
            <person name="Rochi L."/>
            <person name="Burguener G."/>
            <person name="Darino M."/>
            <person name="Turjanski A."/>
            <person name="Kreff E."/>
            <person name="Dieguez M.J."/>
            <person name="Sacco F."/>
        </authorList>
    </citation>
    <scope>NUCLEOTIDE SEQUENCE [LARGE SCALE GENOMIC DNA]</scope>
    <source>
        <strain evidence="2 3">RO10H11247</strain>
    </source>
</reference>
<keyword evidence="3" id="KW-1185">Reference proteome</keyword>
<feature type="transmembrane region" description="Helical" evidence="1">
    <location>
        <begin position="49"/>
        <end position="71"/>
    </location>
</feature>
<evidence type="ECO:0000313" key="2">
    <source>
        <dbReference type="EMBL" id="KNZ54211.1"/>
    </source>
</evidence>
<gene>
    <name evidence="2" type="ORF">VP01_3008g2</name>
</gene>
<dbReference type="EMBL" id="LAVV01007956">
    <property type="protein sequence ID" value="KNZ54211.1"/>
    <property type="molecule type" value="Genomic_DNA"/>
</dbReference>
<feature type="transmembrane region" description="Helical" evidence="1">
    <location>
        <begin position="169"/>
        <end position="186"/>
    </location>
</feature>
<keyword evidence="1" id="KW-1133">Transmembrane helix</keyword>
<dbReference type="VEuPathDB" id="FungiDB:VP01_3008g2"/>
<organism evidence="2 3">
    <name type="scientific">Puccinia sorghi</name>
    <dbReference type="NCBI Taxonomy" id="27349"/>
    <lineage>
        <taxon>Eukaryota</taxon>
        <taxon>Fungi</taxon>
        <taxon>Dikarya</taxon>
        <taxon>Basidiomycota</taxon>
        <taxon>Pucciniomycotina</taxon>
        <taxon>Pucciniomycetes</taxon>
        <taxon>Pucciniales</taxon>
        <taxon>Pucciniaceae</taxon>
        <taxon>Puccinia</taxon>
    </lineage>
</organism>
<dbReference type="AlphaFoldDB" id="A0A0L6V0B4"/>
<comment type="caution">
    <text evidence="2">The sequence shown here is derived from an EMBL/GenBank/DDBJ whole genome shotgun (WGS) entry which is preliminary data.</text>
</comment>
<evidence type="ECO:0000256" key="1">
    <source>
        <dbReference type="SAM" id="Phobius"/>
    </source>
</evidence>
<feature type="transmembrane region" description="Helical" evidence="1">
    <location>
        <begin position="78"/>
        <end position="98"/>
    </location>
</feature>
<accession>A0A0L6V0B4</accession>